<feature type="compositionally biased region" description="Basic and acidic residues" evidence="7">
    <location>
        <begin position="522"/>
        <end position="536"/>
    </location>
</feature>
<feature type="compositionally biased region" description="Low complexity" evidence="7">
    <location>
        <begin position="537"/>
        <end position="559"/>
    </location>
</feature>
<feature type="coiled-coil region" evidence="6">
    <location>
        <begin position="46"/>
        <end position="73"/>
    </location>
</feature>
<gene>
    <name evidence="9" type="ORF">MMA15_10985</name>
</gene>
<comment type="catalytic activity">
    <reaction evidence="1">
        <text>ATP + protein L-histidine = ADP + protein N-phospho-L-histidine.</text>
        <dbReference type="EC" id="2.7.13.3"/>
    </reaction>
</comment>
<feature type="compositionally biased region" description="Polar residues" evidence="7">
    <location>
        <begin position="473"/>
        <end position="492"/>
    </location>
</feature>
<feature type="region of interest" description="Disordered" evidence="7">
    <location>
        <begin position="382"/>
        <end position="580"/>
    </location>
</feature>
<organism evidence="9 10">
    <name type="scientific">Streptomyces marispadix</name>
    <dbReference type="NCBI Taxonomy" id="2922868"/>
    <lineage>
        <taxon>Bacteria</taxon>
        <taxon>Bacillati</taxon>
        <taxon>Actinomycetota</taxon>
        <taxon>Actinomycetes</taxon>
        <taxon>Kitasatosporales</taxon>
        <taxon>Streptomycetaceae</taxon>
        <taxon>Streptomyces</taxon>
    </lineage>
</organism>
<dbReference type="PANTHER" id="PTHR45436:SF5">
    <property type="entry name" value="SENSOR HISTIDINE KINASE TRCS"/>
    <property type="match status" value="1"/>
</dbReference>
<name>A0ABS9SXA7_9ACTN</name>
<keyword evidence="8" id="KW-1133">Transmembrane helix</keyword>
<comment type="caution">
    <text evidence="9">The sequence shown here is derived from an EMBL/GenBank/DDBJ whole genome shotgun (WGS) entry which is preliminary data.</text>
</comment>
<evidence type="ECO:0000256" key="3">
    <source>
        <dbReference type="ARBA" id="ARBA00022553"/>
    </source>
</evidence>
<evidence type="ECO:0000256" key="8">
    <source>
        <dbReference type="SAM" id="Phobius"/>
    </source>
</evidence>
<keyword evidence="8" id="KW-0812">Transmembrane</keyword>
<keyword evidence="10" id="KW-1185">Reference proteome</keyword>
<evidence type="ECO:0000256" key="7">
    <source>
        <dbReference type="SAM" id="MobiDB-lite"/>
    </source>
</evidence>
<dbReference type="EC" id="2.7.13.3" evidence="2"/>
<keyword evidence="5 9" id="KW-0418">Kinase</keyword>
<feature type="transmembrane region" description="Helical" evidence="8">
    <location>
        <begin position="6"/>
        <end position="26"/>
    </location>
</feature>
<keyword evidence="6" id="KW-0175">Coiled coil</keyword>
<evidence type="ECO:0000256" key="5">
    <source>
        <dbReference type="ARBA" id="ARBA00022777"/>
    </source>
</evidence>
<dbReference type="SUPFAM" id="SSF55874">
    <property type="entry name" value="ATPase domain of HSP90 chaperone/DNA topoisomerase II/histidine kinase"/>
    <property type="match status" value="1"/>
</dbReference>
<dbReference type="Proteomes" id="UP001166784">
    <property type="component" value="Unassembled WGS sequence"/>
</dbReference>
<dbReference type="EMBL" id="JAKWJU010000002">
    <property type="protein sequence ID" value="MCH6160907.1"/>
    <property type="molecule type" value="Genomic_DNA"/>
</dbReference>
<keyword evidence="4" id="KW-0808">Transferase</keyword>
<keyword evidence="8" id="KW-0472">Membrane</keyword>
<dbReference type="InterPro" id="IPR036890">
    <property type="entry name" value="HATPase_C_sf"/>
</dbReference>
<evidence type="ECO:0000256" key="2">
    <source>
        <dbReference type="ARBA" id="ARBA00012438"/>
    </source>
</evidence>
<feature type="compositionally biased region" description="Gly residues" evidence="7">
    <location>
        <begin position="439"/>
        <end position="450"/>
    </location>
</feature>
<evidence type="ECO:0000256" key="6">
    <source>
        <dbReference type="SAM" id="Coils"/>
    </source>
</evidence>
<dbReference type="RefSeq" id="WP_241058927.1">
    <property type="nucleotide sequence ID" value="NZ_JAKWJU010000002.1"/>
</dbReference>
<dbReference type="GO" id="GO:0016301">
    <property type="term" value="F:kinase activity"/>
    <property type="evidence" value="ECO:0007669"/>
    <property type="project" value="UniProtKB-KW"/>
</dbReference>
<evidence type="ECO:0000256" key="4">
    <source>
        <dbReference type="ARBA" id="ARBA00022679"/>
    </source>
</evidence>
<protein>
    <recommendedName>
        <fullName evidence="2">histidine kinase</fullName>
        <ecNumber evidence="2">2.7.13.3</ecNumber>
    </recommendedName>
</protein>
<evidence type="ECO:0000256" key="1">
    <source>
        <dbReference type="ARBA" id="ARBA00000085"/>
    </source>
</evidence>
<reference evidence="9" key="1">
    <citation type="submission" date="2022-03" db="EMBL/GenBank/DDBJ databases">
        <authorList>
            <person name="Santos J.D.N."/>
            <person name="Kallscheuer N."/>
            <person name="Jogler C."/>
            <person name="Lage O.M."/>
        </authorList>
    </citation>
    <scope>NUCLEOTIDE SEQUENCE</scope>
    <source>
        <strain evidence="9">M600PL45_2</strain>
    </source>
</reference>
<evidence type="ECO:0000313" key="10">
    <source>
        <dbReference type="Proteomes" id="UP001166784"/>
    </source>
</evidence>
<dbReference type="Gene3D" id="3.30.565.10">
    <property type="entry name" value="Histidine kinase-like ATPase, C-terminal domain"/>
    <property type="match status" value="1"/>
</dbReference>
<keyword evidence="3" id="KW-0597">Phosphoprotein</keyword>
<dbReference type="PANTHER" id="PTHR45436">
    <property type="entry name" value="SENSOR HISTIDINE KINASE YKOH"/>
    <property type="match status" value="1"/>
</dbReference>
<proteinExistence type="predicted"/>
<reference evidence="9" key="2">
    <citation type="journal article" date="2023" name="Int. J. Syst. Evol. Microbiol.">
        <title>Streptomyces marispadix sp. nov., isolated from marine beach sediment of the Northern Coast of Portugal.</title>
        <authorList>
            <person name="dos Santos J.D.N."/>
            <person name="Vitorino I.R."/>
            <person name="Kallscheuer N."/>
            <person name="Srivastava A."/>
            <person name="Krautwurst S."/>
            <person name="Marz M."/>
            <person name="Jogler C."/>
            <person name="Lobo Da Cunha A."/>
            <person name="Catita J."/>
            <person name="Goncalves H."/>
            <person name="Gonzalez I."/>
            <person name="Reyes F."/>
            <person name="Lage O.M."/>
        </authorList>
    </citation>
    <scope>NUCLEOTIDE SEQUENCE</scope>
    <source>
        <strain evidence="9">M600PL45_2</strain>
    </source>
</reference>
<sequence length="580" mass="59927">MTDTPVALIVFLALGTVAVVLALLLVRSRQELSRSQLHSEATETELESASRYAADLAARLQAVESELRHLVNARIPDLASSLAHSNVPVPGPLGTATLSPELDRSIDAVLSQVREEVTKERKRVDAAAQATMRGASTTIQALLYQLQTLLQRMQEKYEDPLVAEDLLAADFLNEQALRRIQSTAVVCGAWPGLTRDNSHLADVVVGASSRLSGYERIQVSNLLRDPVGVIARAVEPVAVTLTELMANALHYSHPELPVVVTLQQGNRGVSVIIDDAGVGMTAEELTRAKRLMSGEEAILITELGDPPRNGFAAIGQLVRQYGFAAHVEPSPYGGVRAVVHIPGEPLLTLLDEAEHPMSAMAPTPPYGTPVLPGYAPADFRSPVPSQGVGAGAPLGAGAGASPGAGTGTSSGTADSGAGELPRRRRRRRADAAEKAAAAGGTGDASTGSGGAKSVDPPGTSRPAEPGGEPDTAPGTSRGTDPRSGSGSKSTPGSAFAPPTTPEQSAERWSAFQRGTASGRAAAMDRPDGPEERDSADSPRSPHSPSRSTDTTRTSSTSDTAGADGVSGDAGPGASEGNKHA</sequence>
<accession>A0ABS9SXA7</accession>
<feature type="compositionally biased region" description="Low complexity" evidence="7">
    <location>
        <begin position="409"/>
        <end position="419"/>
    </location>
</feature>
<evidence type="ECO:0000313" key="9">
    <source>
        <dbReference type="EMBL" id="MCH6160907.1"/>
    </source>
</evidence>
<dbReference type="InterPro" id="IPR050428">
    <property type="entry name" value="TCS_sensor_his_kinase"/>
</dbReference>
<feature type="compositionally biased region" description="Gly residues" evidence="7">
    <location>
        <begin position="388"/>
        <end position="408"/>
    </location>
</feature>